<gene>
    <name evidence="7" type="ORF">SAMN05192533_112134</name>
    <name evidence="8" type="ORF">SAMN05192533_13118</name>
</gene>
<dbReference type="SUPFAM" id="SSF53098">
    <property type="entry name" value="Ribonuclease H-like"/>
    <property type="match status" value="1"/>
</dbReference>
<dbReference type="OrthoDB" id="368860at2"/>
<name>A0A1H8G911_9BACI</name>
<feature type="domain" description="Transposase IS4-like" evidence="6">
    <location>
        <begin position="124"/>
        <end position="325"/>
    </location>
</feature>
<dbReference type="InterPro" id="IPR012337">
    <property type="entry name" value="RNaseH-like_sf"/>
</dbReference>
<proteinExistence type="inferred from homology"/>
<protein>
    <submittedName>
        <fullName evidence="7">IS4 transposase</fullName>
    </submittedName>
</protein>
<keyword evidence="9" id="KW-1185">Reference proteome</keyword>
<dbReference type="GO" id="GO:0004803">
    <property type="term" value="F:transposase activity"/>
    <property type="evidence" value="ECO:0007669"/>
    <property type="project" value="InterPro"/>
</dbReference>
<dbReference type="GO" id="GO:0003677">
    <property type="term" value="F:DNA binding"/>
    <property type="evidence" value="ECO:0007669"/>
    <property type="project" value="UniProtKB-KW"/>
</dbReference>
<feature type="region of interest" description="Disordered" evidence="5">
    <location>
        <begin position="363"/>
        <end position="403"/>
    </location>
</feature>
<dbReference type="AlphaFoldDB" id="A0A1H8G911"/>
<dbReference type="InterPro" id="IPR047952">
    <property type="entry name" value="Transpos_IS4"/>
</dbReference>
<evidence type="ECO:0000313" key="7">
    <source>
        <dbReference type="EMBL" id="SEN40250.1"/>
    </source>
</evidence>
<evidence type="ECO:0000256" key="5">
    <source>
        <dbReference type="SAM" id="MobiDB-lite"/>
    </source>
</evidence>
<reference evidence="7" key="1">
    <citation type="submission" date="2016-10" db="EMBL/GenBank/DDBJ databases">
        <authorList>
            <person name="de Groot N.N."/>
        </authorList>
    </citation>
    <scope>NUCLEOTIDE SEQUENCE [LARGE SCALE GENOMIC DNA]</scope>
    <source>
        <strain evidence="7">B48</strain>
    </source>
</reference>
<dbReference type="Pfam" id="PF01609">
    <property type="entry name" value="DDE_Tnp_1"/>
    <property type="match status" value="1"/>
</dbReference>
<dbReference type="RefSeq" id="WP_090748239.1">
    <property type="nucleotide sequence ID" value="NZ_FOBW01000012.1"/>
</dbReference>
<feature type="compositionally biased region" description="Basic residues" evidence="5">
    <location>
        <begin position="363"/>
        <end position="374"/>
    </location>
</feature>
<dbReference type="Proteomes" id="UP000198553">
    <property type="component" value="Unassembled WGS sequence"/>
</dbReference>
<evidence type="ECO:0000256" key="2">
    <source>
        <dbReference type="ARBA" id="ARBA00022578"/>
    </source>
</evidence>
<keyword evidence="4" id="KW-0233">DNA recombination</keyword>
<dbReference type="InterPro" id="IPR002559">
    <property type="entry name" value="Transposase_11"/>
</dbReference>
<dbReference type="NCBIfam" id="NF033592">
    <property type="entry name" value="transpos_IS4_1"/>
    <property type="match status" value="1"/>
</dbReference>
<evidence type="ECO:0000313" key="9">
    <source>
        <dbReference type="Proteomes" id="UP000198553"/>
    </source>
</evidence>
<dbReference type="PANTHER" id="PTHR33258">
    <property type="entry name" value="TRANSPOSASE INSL FOR INSERTION SEQUENCE ELEMENT IS186A-RELATED"/>
    <property type="match status" value="1"/>
</dbReference>
<dbReference type="GO" id="GO:0006313">
    <property type="term" value="P:DNA transposition"/>
    <property type="evidence" value="ECO:0007669"/>
    <property type="project" value="InterPro"/>
</dbReference>
<sequence length="403" mass="46799">MNKKIIGREMLICQCLSELPLEDFDCPLIDYGKKLSTKSLIKIFVTAQLDEWDSYKNMEEKLGAHPKLRKEIGVKEISGSQLSRRIYDLPTEWLQNLFVKVVKKIQLFTRGLTGLPNGLGVLKIIDSTEIRLPKNLCDWAFISKSHTAVKMHTRLVVASKDVVYPDKIVPSSGKLSDNEGSDDLVEESNSIYVMDRGYPSREKFETWEEKGISYVVRITKSLRLGILEKYTPTHPSVTLDAKVSYNVSKKPVRCIEFMDEKERTYRILTNRFDLTDQQVMEIYRARWTIELFFKWVKQHLKLTKIWSTKPQGIWNQMFLALIAYGLSLLIKLQIPSDRTTFGFFRLLQTYLYQTVGSFMKALKKKKKRTSRGRQKVPISKPKAKPEFGSVARDKTEKKKKKHK</sequence>
<evidence type="ECO:0000259" key="6">
    <source>
        <dbReference type="Pfam" id="PF01609"/>
    </source>
</evidence>
<evidence type="ECO:0000313" key="8">
    <source>
        <dbReference type="EMBL" id="SEN95953.1"/>
    </source>
</evidence>
<evidence type="ECO:0000256" key="4">
    <source>
        <dbReference type="ARBA" id="ARBA00023172"/>
    </source>
</evidence>
<keyword evidence="2" id="KW-0815">Transposition</keyword>
<dbReference type="EMBL" id="FOBW01000031">
    <property type="protein sequence ID" value="SEN95953.1"/>
    <property type="molecule type" value="Genomic_DNA"/>
</dbReference>
<dbReference type="EMBL" id="FOBW01000012">
    <property type="protein sequence ID" value="SEN40250.1"/>
    <property type="molecule type" value="Genomic_DNA"/>
</dbReference>
<keyword evidence="3" id="KW-0238">DNA-binding</keyword>
<accession>A0A1H8G911</accession>
<dbReference type="PANTHER" id="PTHR33258:SF1">
    <property type="entry name" value="TRANSPOSASE INSL FOR INSERTION SEQUENCE ELEMENT IS186A-RELATED"/>
    <property type="match status" value="1"/>
</dbReference>
<reference evidence="9" key="2">
    <citation type="submission" date="2016-10" db="EMBL/GenBank/DDBJ databases">
        <authorList>
            <person name="Varghese N."/>
            <person name="Submissions S."/>
        </authorList>
    </citation>
    <scope>NUCLEOTIDE SEQUENCE [LARGE SCALE GENOMIC DNA]</scope>
    <source>
        <strain evidence="9">B48,IBRC-M 10115,DSM 25386,CECT 8001</strain>
    </source>
</reference>
<evidence type="ECO:0000256" key="3">
    <source>
        <dbReference type="ARBA" id="ARBA00023125"/>
    </source>
</evidence>
<comment type="similarity">
    <text evidence="1">Belongs to the transposase 11 family.</text>
</comment>
<evidence type="ECO:0000256" key="1">
    <source>
        <dbReference type="ARBA" id="ARBA00010075"/>
    </source>
</evidence>
<organism evidence="7 9">
    <name type="scientific">Mesobacillus persicus</name>
    <dbReference type="NCBI Taxonomy" id="930146"/>
    <lineage>
        <taxon>Bacteria</taxon>
        <taxon>Bacillati</taxon>
        <taxon>Bacillota</taxon>
        <taxon>Bacilli</taxon>
        <taxon>Bacillales</taxon>
        <taxon>Bacillaceae</taxon>
        <taxon>Mesobacillus</taxon>
    </lineage>
</organism>